<organism evidence="2 3">
    <name type="scientific">Candidatus Ruania gallistercoris</name>
    <dbReference type="NCBI Taxonomy" id="2838746"/>
    <lineage>
        <taxon>Bacteria</taxon>
        <taxon>Bacillati</taxon>
        <taxon>Actinomycetota</taxon>
        <taxon>Actinomycetes</taxon>
        <taxon>Micrococcales</taxon>
        <taxon>Ruaniaceae</taxon>
        <taxon>Ruania</taxon>
    </lineage>
</organism>
<name>A0A9D2J5M7_9MICO</name>
<evidence type="ECO:0000313" key="2">
    <source>
        <dbReference type="EMBL" id="HIZ36564.1"/>
    </source>
</evidence>
<reference evidence="2" key="2">
    <citation type="submission" date="2021-04" db="EMBL/GenBank/DDBJ databases">
        <authorList>
            <person name="Gilroy R."/>
        </authorList>
    </citation>
    <scope>NUCLEOTIDE SEQUENCE</scope>
    <source>
        <strain evidence="2">ChiGjej4B4-7305</strain>
    </source>
</reference>
<accession>A0A9D2J5M7</accession>
<dbReference type="SUPFAM" id="SSF54593">
    <property type="entry name" value="Glyoxalase/Bleomycin resistance protein/Dihydroxybiphenyl dioxygenase"/>
    <property type="match status" value="1"/>
</dbReference>
<dbReference type="InterPro" id="IPR004360">
    <property type="entry name" value="Glyas_Fos-R_dOase_dom"/>
</dbReference>
<protein>
    <submittedName>
        <fullName evidence="2">VOC family protein</fullName>
    </submittedName>
</protein>
<dbReference type="AlphaFoldDB" id="A0A9D2J5M7"/>
<dbReference type="EMBL" id="DXBY01000211">
    <property type="protein sequence ID" value="HIZ36564.1"/>
    <property type="molecule type" value="Genomic_DNA"/>
</dbReference>
<dbReference type="PANTHER" id="PTHR36503:SF1">
    <property type="entry name" value="BLR2520 PROTEIN"/>
    <property type="match status" value="1"/>
</dbReference>
<dbReference type="PROSITE" id="PS51819">
    <property type="entry name" value="VOC"/>
    <property type="match status" value="1"/>
</dbReference>
<feature type="domain" description="VOC" evidence="1">
    <location>
        <begin position="5"/>
        <end position="120"/>
    </location>
</feature>
<evidence type="ECO:0000313" key="3">
    <source>
        <dbReference type="Proteomes" id="UP000824037"/>
    </source>
</evidence>
<reference evidence="2" key="1">
    <citation type="journal article" date="2021" name="PeerJ">
        <title>Extensive microbial diversity within the chicken gut microbiome revealed by metagenomics and culture.</title>
        <authorList>
            <person name="Gilroy R."/>
            <person name="Ravi A."/>
            <person name="Getino M."/>
            <person name="Pursley I."/>
            <person name="Horton D.L."/>
            <person name="Alikhan N.F."/>
            <person name="Baker D."/>
            <person name="Gharbi K."/>
            <person name="Hall N."/>
            <person name="Watson M."/>
            <person name="Adriaenssens E.M."/>
            <person name="Foster-Nyarko E."/>
            <person name="Jarju S."/>
            <person name="Secka A."/>
            <person name="Antonio M."/>
            <person name="Oren A."/>
            <person name="Chaudhuri R.R."/>
            <person name="La Ragione R."/>
            <person name="Hildebrand F."/>
            <person name="Pallen M.J."/>
        </authorList>
    </citation>
    <scope>NUCLEOTIDE SEQUENCE</scope>
    <source>
        <strain evidence="2">ChiGjej4B4-7305</strain>
    </source>
</reference>
<dbReference type="Gene3D" id="3.10.180.10">
    <property type="entry name" value="2,3-Dihydroxybiphenyl 1,2-Dioxygenase, domain 1"/>
    <property type="match status" value="1"/>
</dbReference>
<sequence>MTTTSVRSIVVYVGNPEQSRRFYERALGLQATGAAAGRVEFDIDGIRLLLHPTTVDEVDHGAARHGRTEIYSRCDDVDAAAAELRSAGVEIIQEATDQPWGERDVAVIDPDGLPVFLTQQIEP</sequence>
<dbReference type="Proteomes" id="UP000824037">
    <property type="component" value="Unassembled WGS sequence"/>
</dbReference>
<comment type="caution">
    <text evidence="2">The sequence shown here is derived from an EMBL/GenBank/DDBJ whole genome shotgun (WGS) entry which is preliminary data.</text>
</comment>
<evidence type="ECO:0000259" key="1">
    <source>
        <dbReference type="PROSITE" id="PS51819"/>
    </source>
</evidence>
<dbReference type="InterPro" id="IPR037523">
    <property type="entry name" value="VOC_core"/>
</dbReference>
<proteinExistence type="predicted"/>
<dbReference type="PANTHER" id="PTHR36503">
    <property type="entry name" value="BLR2520 PROTEIN"/>
    <property type="match status" value="1"/>
</dbReference>
<gene>
    <name evidence="2" type="ORF">H9815_12365</name>
</gene>
<dbReference type="Pfam" id="PF00903">
    <property type="entry name" value="Glyoxalase"/>
    <property type="match status" value="1"/>
</dbReference>
<dbReference type="InterPro" id="IPR029068">
    <property type="entry name" value="Glyas_Bleomycin-R_OHBP_Dase"/>
</dbReference>